<sequence>MNVVLSNWLMEIRNESDLDVWYISKESVDASVPEWVEFLQEVSILRKEKWGDELLTYAWHDGQACQLRFASILNRDDELPFGCDIERVSDATEILSSWLSLPAHISWTELEGADASDSEGVEEKSLNKLKVWSL</sequence>
<reference evidence="1 2" key="1">
    <citation type="submission" date="2016-11" db="EMBL/GenBank/DDBJ databases">
        <authorList>
            <person name="Jaros S."/>
            <person name="Januszkiewicz K."/>
            <person name="Wedrychowicz H."/>
        </authorList>
    </citation>
    <scope>NUCLEOTIDE SEQUENCE [LARGE SCALE GENOMIC DNA]</scope>
    <source>
        <strain evidence="1 2">DSM 18772</strain>
    </source>
</reference>
<proteinExistence type="predicted"/>
<dbReference type="Proteomes" id="UP000184510">
    <property type="component" value="Unassembled WGS sequence"/>
</dbReference>
<organism evidence="1 2">
    <name type="scientific">Rubritalea squalenifaciens DSM 18772</name>
    <dbReference type="NCBI Taxonomy" id="1123071"/>
    <lineage>
        <taxon>Bacteria</taxon>
        <taxon>Pseudomonadati</taxon>
        <taxon>Verrucomicrobiota</taxon>
        <taxon>Verrucomicrobiia</taxon>
        <taxon>Verrucomicrobiales</taxon>
        <taxon>Rubritaleaceae</taxon>
        <taxon>Rubritalea</taxon>
    </lineage>
</organism>
<dbReference type="InParanoid" id="A0A1M6H5X3"/>
<dbReference type="AlphaFoldDB" id="A0A1M6H5X3"/>
<evidence type="ECO:0000313" key="2">
    <source>
        <dbReference type="Proteomes" id="UP000184510"/>
    </source>
</evidence>
<evidence type="ECO:0000313" key="1">
    <source>
        <dbReference type="EMBL" id="SHJ17657.1"/>
    </source>
</evidence>
<keyword evidence="2" id="KW-1185">Reference proteome</keyword>
<protein>
    <submittedName>
        <fullName evidence="1">Uncharacterized protein</fullName>
    </submittedName>
</protein>
<gene>
    <name evidence="1" type="ORF">SAMN02745181_1373</name>
</gene>
<dbReference type="EMBL" id="FQYR01000003">
    <property type="protein sequence ID" value="SHJ17657.1"/>
    <property type="molecule type" value="Genomic_DNA"/>
</dbReference>
<accession>A0A1M6H5X3</accession>
<dbReference type="STRING" id="1123071.SAMN02745181_1373"/>
<name>A0A1M6H5X3_9BACT</name>